<protein>
    <recommendedName>
        <fullName evidence="1">Reverse transcriptase domain-containing protein</fullName>
    </recommendedName>
</protein>
<dbReference type="InterPro" id="IPR043502">
    <property type="entry name" value="DNA/RNA_pol_sf"/>
</dbReference>
<dbReference type="Proteomes" id="UP001604336">
    <property type="component" value="Unassembled WGS sequence"/>
</dbReference>
<gene>
    <name evidence="2" type="ORF">Adt_24221</name>
</gene>
<dbReference type="AlphaFoldDB" id="A0ABD1SDB5"/>
<reference evidence="3" key="1">
    <citation type="submission" date="2024-07" db="EMBL/GenBank/DDBJ databases">
        <title>Two chromosome-level genome assemblies of Korean endemic species Abeliophyllum distichum and Forsythia ovata (Oleaceae).</title>
        <authorList>
            <person name="Jang H."/>
        </authorList>
    </citation>
    <scope>NUCLEOTIDE SEQUENCE [LARGE SCALE GENOMIC DNA]</scope>
</reference>
<dbReference type="Gene3D" id="3.30.70.270">
    <property type="match status" value="2"/>
</dbReference>
<dbReference type="PANTHER" id="PTHR33064:SF37">
    <property type="entry name" value="RIBONUCLEASE H"/>
    <property type="match status" value="1"/>
</dbReference>
<accession>A0ABD1SDB5</accession>
<comment type="caution">
    <text evidence="2">The sequence shown here is derived from an EMBL/GenBank/DDBJ whole genome shotgun (WGS) entry which is preliminary data.</text>
</comment>
<dbReference type="Pfam" id="PF00078">
    <property type="entry name" value="RVT_1"/>
    <property type="match status" value="1"/>
</dbReference>
<dbReference type="InterPro" id="IPR000477">
    <property type="entry name" value="RT_dom"/>
</dbReference>
<dbReference type="SUPFAM" id="SSF56672">
    <property type="entry name" value="DNA/RNA polymerases"/>
    <property type="match status" value="1"/>
</dbReference>
<sequence>MPFGLQTVPSLFQKAITCIYHPIMKSALVYIDDILLFSSDESSHSQLLSDFHELTKATWCYVSPEKDDFIDHLSTAIKPLHNMLKRNAPAWSEEQTKAIRKIKQKVHNLPALSIPTDG</sequence>
<dbReference type="PANTHER" id="PTHR33064">
    <property type="entry name" value="POL PROTEIN"/>
    <property type="match status" value="1"/>
</dbReference>
<keyword evidence="3" id="KW-1185">Reference proteome</keyword>
<dbReference type="InterPro" id="IPR051320">
    <property type="entry name" value="Viral_Replic_Matur_Polypro"/>
</dbReference>
<name>A0ABD1SDB5_9LAMI</name>
<evidence type="ECO:0000259" key="1">
    <source>
        <dbReference type="Pfam" id="PF00078"/>
    </source>
</evidence>
<dbReference type="EMBL" id="JBFOLK010000007">
    <property type="protein sequence ID" value="KAL2498671.1"/>
    <property type="molecule type" value="Genomic_DNA"/>
</dbReference>
<feature type="domain" description="Reverse transcriptase" evidence="1">
    <location>
        <begin position="1"/>
        <end position="70"/>
    </location>
</feature>
<organism evidence="2 3">
    <name type="scientific">Abeliophyllum distichum</name>
    <dbReference type="NCBI Taxonomy" id="126358"/>
    <lineage>
        <taxon>Eukaryota</taxon>
        <taxon>Viridiplantae</taxon>
        <taxon>Streptophyta</taxon>
        <taxon>Embryophyta</taxon>
        <taxon>Tracheophyta</taxon>
        <taxon>Spermatophyta</taxon>
        <taxon>Magnoliopsida</taxon>
        <taxon>eudicotyledons</taxon>
        <taxon>Gunneridae</taxon>
        <taxon>Pentapetalae</taxon>
        <taxon>asterids</taxon>
        <taxon>lamiids</taxon>
        <taxon>Lamiales</taxon>
        <taxon>Oleaceae</taxon>
        <taxon>Forsythieae</taxon>
        <taxon>Abeliophyllum</taxon>
    </lineage>
</organism>
<evidence type="ECO:0000313" key="3">
    <source>
        <dbReference type="Proteomes" id="UP001604336"/>
    </source>
</evidence>
<evidence type="ECO:0000313" key="2">
    <source>
        <dbReference type="EMBL" id="KAL2498671.1"/>
    </source>
</evidence>
<dbReference type="InterPro" id="IPR043128">
    <property type="entry name" value="Rev_trsase/Diguanyl_cyclase"/>
</dbReference>
<proteinExistence type="predicted"/>